<proteinExistence type="inferred from homology"/>
<dbReference type="SUPFAM" id="SSF54373">
    <property type="entry name" value="FAD-linked reductases, C-terminal domain"/>
    <property type="match status" value="1"/>
</dbReference>
<dbReference type="Proteomes" id="UP001271007">
    <property type="component" value="Unassembled WGS sequence"/>
</dbReference>
<dbReference type="EMBL" id="JAWDJX010000097">
    <property type="protein sequence ID" value="KAK3046369.1"/>
    <property type="molecule type" value="Genomic_DNA"/>
</dbReference>
<reference evidence="8" key="1">
    <citation type="submission" date="2023-04" db="EMBL/GenBank/DDBJ databases">
        <title>Black Yeasts Isolated from many extreme environments.</title>
        <authorList>
            <person name="Coleine C."/>
            <person name="Stajich J.E."/>
            <person name="Selbmann L."/>
        </authorList>
    </citation>
    <scope>NUCLEOTIDE SEQUENCE</scope>
    <source>
        <strain evidence="8">CCFEE 5312</strain>
    </source>
</reference>
<feature type="compositionally biased region" description="Polar residues" evidence="6">
    <location>
        <begin position="627"/>
        <end position="637"/>
    </location>
</feature>
<feature type="domain" description="FAD-binding" evidence="7">
    <location>
        <begin position="6"/>
        <end position="362"/>
    </location>
</feature>
<feature type="region of interest" description="Disordered" evidence="6">
    <location>
        <begin position="365"/>
        <end position="384"/>
    </location>
</feature>
<evidence type="ECO:0000259" key="7">
    <source>
        <dbReference type="Pfam" id="PF01494"/>
    </source>
</evidence>
<dbReference type="GO" id="GO:0071949">
    <property type="term" value="F:FAD binding"/>
    <property type="evidence" value="ECO:0007669"/>
    <property type="project" value="InterPro"/>
</dbReference>
<dbReference type="SUPFAM" id="SSF51905">
    <property type="entry name" value="FAD/NAD(P)-binding domain"/>
    <property type="match status" value="1"/>
</dbReference>
<dbReference type="AlphaFoldDB" id="A0AAJ0DAL8"/>
<accession>A0AAJ0DAL8</accession>
<evidence type="ECO:0000256" key="6">
    <source>
        <dbReference type="SAM" id="MobiDB-lite"/>
    </source>
</evidence>
<comment type="similarity">
    <text evidence="1">Belongs to the paxM FAD-dependent monooxygenase family.</text>
</comment>
<dbReference type="GO" id="GO:0004497">
    <property type="term" value="F:monooxygenase activity"/>
    <property type="evidence" value="ECO:0007669"/>
    <property type="project" value="UniProtKB-KW"/>
</dbReference>
<evidence type="ECO:0000256" key="5">
    <source>
        <dbReference type="ARBA" id="ARBA00023033"/>
    </source>
</evidence>
<dbReference type="Gene3D" id="2.40.400.10">
    <property type="entry name" value="Acetoacetate decarboxylase-like"/>
    <property type="match status" value="1"/>
</dbReference>
<feature type="region of interest" description="Disordered" evidence="6">
    <location>
        <begin position="625"/>
        <end position="647"/>
    </location>
</feature>
<dbReference type="PRINTS" id="PR00420">
    <property type="entry name" value="RNGMNOXGNASE"/>
</dbReference>
<dbReference type="InterPro" id="IPR002938">
    <property type="entry name" value="FAD-bd"/>
</dbReference>
<evidence type="ECO:0000313" key="8">
    <source>
        <dbReference type="EMBL" id="KAK3046369.1"/>
    </source>
</evidence>
<name>A0AAJ0DAL8_9PEZI</name>
<dbReference type="InterPro" id="IPR023375">
    <property type="entry name" value="ADC_dom_sf"/>
</dbReference>
<dbReference type="SUPFAM" id="SSF160104">
    <property type="entry name" value="Acetoacetate decarboxylase-like"/>
    <property type="match status" value="1"/>
</dbReference>
<dbReference type="InterPro" id="IPR050493">
    <property type="entry name" value="FAD-dep_Monooxygenase_BioMet"/>
</dbReference>
<dbReference type="PANTHER" id="PTHR13789">
    <property type="entry name" value="MONOOXYGENASE"/>
    <property type="match status" value="1"/>
</dbReference>
<evidence type="ECO:0000256" key="3">
    <source>
        <dbReference type="ARBA" id="ARBA00022827"/>
    </source>
</evidence>
<evidence type="ECO:0000313" key="9">
    <source>
        <dbReference type="Proteomes" id="UP001271007"/>
    </source>
</evidence>
<dbReference type="Gene3D" id="3.50.50.60">
    <property type="entry name" value="FAD/NAD(P)-binding domain"/>
    <property type="match status" value="1"/>
</dbReference>
<sequence>MSDGLKIIIMGAGIAGLTAAIALRQQGHEIHIYEQSRLANETGAAIHLSPNANSVLRRLGIKHENRGAVKLLQTRYYDSSCRLLSVVDNEAQSHRWQEDWLMTHRGHLHAHLKDLAIDPHIEGLPVEIHLHSRVVNLDAQMATVTLTNGERIEGDVLIGADGVHSICRSAVAGHAYESFHFGKNAFRFMVSRAEVLKDPETRVLGEALGTMDFFFSPECKAIVYPCVNDTLLNVVCIHPSRLSSASLDSYDKPVSKATLLEVFSGFDQKLLKLFDKCDGDTLKVWPLWDARTMPIFIKQRLALIGDAAHAFTPFIGQGGAMAIEDAVSLAVMLSKGVTASQVEERLALYNLARHQRATTMQDYSRIAGSDGVRSDQDEKTKLSSRDHALDALSHDEHHSSTQLLRQHEWARLHKAVWRQPKVFGPSEPESGRDEVHNSYIVEARITFKTSATLLRNLFPSQSYDFAARDTVALATLRVRSQQDVPGPDSYETTEVRLEVHDVAYTQSEGSNVRARYVPVVFENSPEAICTKREELGYPSVFADISAAATDGNYTVSISWKGHEFATLWLRDLSPRSADGTQCALPLPNKDILVHRRLPKILTDTRGLGTPLDEDIVIHERAIGSGQGNKETNGSLNEPTIARESSDATSKDAGFQFKAIDAKLIPTLHHIVNRLAELPIFGIVEATLRKGVDQQIRSRAYTIGSSSSNV</sequence>
<evidence type="ECO:0000256" key="1">
    <source>
        <dbReference type="ARBA" id="ARBA00007992"/>
    </source>
</evidence>
<keyword evidence="5" id="KW-0503">Monooxygenase</keyword>
<dbReference type="PANTHER" id="PTHR13789:SF261">
    <property type="entry name" value="HYDROXYLASE, PUTATIVE (AFU_ORTHOLOGUE AFUA_7G00590)-RELATED"/>
    <property type="match status" value="1"/>
</dbReference>
<comment type="caution">
    <text evidence="8">The sequence shown here is derived from an EMBL/GenBank/DDBJ whole genome shotgun (WGS) entry which is preliminary data.</text>
</comment>
<keyword evidence="4" id="KW-0560">Oxidoreductase</keyword>
<keyword evidence="3" id="KW-0274">FAD</keyword>
<protein>
    <recommendedName>
        <fullName evidence="7">FAD-binding domain-containing protein</fullName>
    </recommendedName>
</protein>
<dbReference type="Pfam" id="PF01494">
    <property type="entry name" value="FAD_binding_3"/>
    <property type="match status" value="1"/>
</dbReference>
<gene>
    <name evidence="8" type="ORF">LTR09_012145</name>
</gene>
<organism evidence="8 9">
    <name type="scientific">Extremus antarcticus</name>
    <dbReference type="NCBI Taxonomy" id="702011"/>
    <lineage>
        <taxon>Eukaryota</taxon>
        <taxon>Fungi</taxon>
        <taxon>Dikarya</taxon>
        <taxon>Ascomycota</taxon>
        <taxon>Pezizomycotina</taxon>
        <taxon>Dothideomycetes</taxon>
        <taxon>Dothideomycetidae</taxon>
        <taxon>Mycosphaerellales</taxon>
        <taxon>Extremaceae</taxon>
        <taxon>Extremus</taxon>
    </lineage>
</organism>
<dbReference type="InterPro" id="IPR036188">
    <property type="entry name" value="FAD/NAD-bd_sf"/>
</dbReference>
<feature type="compositionally biased region" description="Basic and acidic residues" evidence="6">
    <location>
        <begin position="372"/>
        <end position="384"/>
    </location>
</feature>
<evidence type="ECO:0000256" key="4">
    <source>
        <dbReference type="ARBA" id="ARBA00023002"/>
    </source>
</evidence>
<keyword evidence="9" id="KW-1185">Reference proteome</keyword>
<evidence type="ECO:0000256" key="2">
    <source>
        <dbReference type="ARBA" id="ARBA00022630"/>
    </source>
</evidence>
<keyword evidence="2" id="KW-0285">Flavoprotein</keyword>